<dbReference type="Proteomes" id="UP000224269">
    <property type="component" value="Segment"/>
</dbReference>
<reference evidence="2" key="1">
    <citation type="submission" date="2016-12" db="EMBL/GenBank/DDBJ databases">
        <authorList>
            <person name="Lee J.-H."/>
            <person name="Kim Y.-T."/>
            <person name="Kim J.-H."/>
            <person name="Ryu S.-R."/>
        </authorList>
    </citation>
    <scope>NUCLEOTIDE SEQUENCE [LARGE SCALE GENOMIC DNA]</scope>
</reference>
<protein>
    <submittedName>
        <fullName evidence="1">Uncharacterized protein</fullName>
    </submittedName>
</protein>
<dbReference type="EMBL" id="KY549443">
    <property type="protein sequence ID" value="APZ81974.1"/>
    <property type="molecule type" value="Genomic_DNA"/>
</dbReference>
<accession>A0A288TY53</accession>
<proteinExistence type="predicted"/>
<evidence type="ECO:0000313" key="1">
    <source>
        <dbReference type="EMBL" id="APZ81974.1"/>
    </source>
</evidence>
<evidence type="ECO:0000313" key="2">
    <source>
        <dbReference type="Proteomes" id="UP000224269"/>
    </source>
</evidence>
<organism evidence="1 2">
    <name type="scientific">Enterococcus phage EFP01</name>
    <dbReference type="NCBI Taxonomy" id="1926594"/>
    <lineage>
        <taxon>Viruses</taxon>
        <taxon>Duplodnaviria</taxon>
        <taxon>Heunggongvirae</taxon>
        <taxon>Uroviricota</taxon>
        <taxon>Caudoviricetes</taxon>
        <taxon>Herelleviridae</taxon>
        <taxon>Brockvirinae</taxon>
        <taxon>Schiekvirus</taxon>
        <taxon>Schiekvirus EFP01</taxon>
    </lineage>
</organism>
<sequence length="192" mass="22170">MDILDELVNSNIVNNQGNIDSTRDTLLLVAELLNRDIVDGACMYINPFDRYLFVRRESPYYVGNSSGEYSLQVYGTKCSLTLPDVYTNTSISLSDFRLCLPVEKEDELKVLSAIKELHYLYANFKLLALDTRLTPFGIFEYENMKQLIEDLQLYNEEQYTELFNKYNIQLGSFLKVDSLREMLLHGLGDSND</sequence>
<name>A0A288TY53_9CAUD</name>
<keyword evidence="2" id="KW-1185">Reference proteome</keyword>
<gene>
    <name evidence="1" type="ORF">EFP01_047</name>
</gene>